<evidence type="ECO:0000313" key="4">
    <source>
        <dbReference type="Proteomes" id="UP000249794"/>
    </source>
</evidence>
<name>A0A2W4ZHK4_9CYAN</name>
<feature type="transmembrane region" description="Helical" evidence="2">
    <location>
        <begin position="6"/>
        <end position="27"/>
    </location>
</feature>
<accession>A0A2W4ZHK4</accession>
<reference evidence="4" key="1">
    <citation type="submission" date="2018-04" db="EMBL/GenBank/DDBJ databases">
        <authorList>
            <person name="Cornet L."/>
        </authorList>
    </citation>
    <scope>NUCLEOTIDE SEQUENCE [LARGE SCALE GENOMIC DNA]</scope>
</reference>
<dbReference type="AlphaFoldDB" id="A0A2W4ZHK4"/>
<keyword evidence="2" id="KW-0812">Transmembrane</keyword>
<feature type="compositionally biased region" description="Low complexity" evidence="1">
    <location>
        <begin position="96"/>
        <end position="128"/>
    </location>
</feature>
<feature type="region of interest" description="Disordered" evidence="1">
    <location>
        <begin position="83"/>
        <end position="128"/>
    </location>
</feature>
<dbReference type="PANTHER" id="PTHR35792:SF1">
    <property type="entry name" value="SLL0268 PROTEIN"/>
    <property type="match status" value="1"/>
</dbReference>
<sequence length="128" mass="13543">MADNKSDGLLGGIIIGAAIGAIAGILATPRTGRETRRILKKSADALPELAEDLATSLQFQAGRLSETTLSNWDQTLERLREAVAAGQAASRHEWESQSQSHNQSQSQNNSQSNAASPISPANAVFDSE</sequence>
<dbReference type="PANTHER" id="PTHR35792">
    <property type="entry name" value="GENERAL STRESS PROTEIN"/>
    <property type="match status" value="1"/>
</dbReference>
<evidence type="ECO:0000313" key="3">
    <source>
        <dbReference type="EMBL" id="PZO57635.1"/>
    </source>
</evidence>
<evidence type="ECO:0000256" key="2">
    <source>
        <dbReference type="SAM" id="Phobius"/>
    </source>
</evidence>
<dbReference type="InterPro" id="IPR024623">
    <property type="entry name" value="YtxH"/>
</dbReference>
<keyword evidence="2" id="KW-1133">Transmembrane helix</keyword>
<dbReference type="InterPro" id="IPR052928">
    <property type="entry name" value="Desiccation-related_membrane"/>
</dbReference>
<dbReference type="Pfam" id="PF12732">
    <property type="entry name" value="YtxH"/>
    <property type="match status" value="1"/>
</dbReference>
<evidence type="ECO:0000256" key="1">
    <source>
        <dbReference type="SAM" id="MobiDB-lite"/>
    </source>
</evidence>
<comment type="caution">
    <text evidence="3">The sequence shown here is derived from an EMBL/GenBank/DDBJ whole genome shotgun (WGS) entry which is preliminary data.</text>
</comment>
<dbReference type="EMBL" id="QBMP01000048">
    <property type="protein sequence ID" value="PZO57635.1"/>
    <property type="molecule type" value="Genomic_DNA"/>
</dbReference>
<proteinExistence type="predicted"/>
<protein>
    <submittedName>
        <fullName evidence="3">Gas vesicle protein</fullName>
    </submittedName>
</protein>
<dbReference type="Proteomes" id="UP000249794">
    <property type="component" value="Unassembled WGS sequence"/>
</dbReference>
<organism evidence="3 4">
    <name type="scientific">Phormidesmis priestleyi</name>
    <dbReference type="NCBI Taxonomy" id="268141"/>
    <lineage>
        <taxon>Bacteria</taxon>
        <taxon>Bacillati</taxon>
        <taxon>Cyanobacteriota</taxon>
        <taxon>Cyanophyceae</taxon>
        <taxon>Leptolyngbyales</taxon>
        <taxon>Leptolyngbyaceae</taxon>
        <taxon>Phormidesmis</taxon>
    </lineage>
</organism>
<gene>
    <name evidence="3" type="ORF">DCF15_06730</name>
</gene>
<keyword evidence="2" id="KW-0472">Membrane</keyword>
<reference evidence="3 4" key="2">
    <citation type="submission" date="2018-06" db="EMBL/GenBank/DDBJ databases">
        <title>Metagenomic assembly of (sub)arctic Cyanobacteria and their associated microbiome from non-axenic cultures.</title>
        <authorList>
            <person name="Baurain D."/>
        </authorList>
    </citation>
    <scope>NUCLEOTIDE SEQUENCE [LARGE SCALE GENOMIC DNA]</scope>
    <source>
        <strain evidence="3">ULC027bin1</strain>
    </source>
</reference>